<dbReference type="InterPro" id="IPR000192">
    <property type="entry name" value="Aminotrans_V_dom"/>
</dbReference>
<dbReference type="GO" id="GO:0030170">
    <property type="term" value="F:pyridoxal phosphate binding"/>
    <property type="evidence" value="ECO:0007669"/>
    <property type="project" value="InterPro"/>
</dbReference>
<evidence type="ECO:0000313" key="10">
    <source>
        <dbReference type="Proteomes" id="UP000587396"/>
    </source>
</evidence>
<evidence type="ECO:0000313" key="9">
    <source>
        <dbReference type="EMBL" id="MBC2890224.1"/>
    </source>
</evidence>
<dbReference type="SUPFAM" id="SSF53383">
    <property type="entry name" value="PLP-dependent transferases"/>
    <property type="match status" value="1"/>
</dbReference>
<keyword evidence="5" id="KW-0663">Pyridoxal phosphate</keyword>
<feature type="region of interest" description="Disordered" evidence="7">
    <location>
        <begin position="1"/>
        <end position="29"/>
    </location>
</feature>
<evidence type="ECO:0000256" key="2">
    <source>
        <dbReference type="ARBA" id="ARBA00010447"/>
    </source>
</evidence>
<evidence type="ECO:0000256" key="1">
    <source>
        <dbReference type="ARBA" id="ARBA00001933"/>
    </source>
</evidence>
<dbReference type="Gene3D" id="3.90.1150.10">
    <property type="entry name" value="Aspartate Aminotransferase, domain 1"/>
    <property type="match status" value="1"/>
</dbReference>
<name>A0A842JFK6_9ACTN</name>
<dbReference type="Proteomes" id="UP000587396">
    <property type="component" value="Unassembled WGS sequence"/>
</dbReference>
<proteinExistence type="inferred from homology"/>
<dbReference type="EMBL" id="JACMSE010000011">
    <property type="protein sequence ID" value="MBC2890224.1"/>
    <property type="molecule type" value="Genomic_DNA"/>
</dbReference>
<dbReference type="Pfam" id="PF00266">
    <property type="entry name" value="Aminotran_5"/>
    <property type="match status" value="1"/>
</dbReference>
<feature type="compositionally biased region" description="Low complexity" evidence="7">
    <location>
        <begin position="12"/>
        <end position="29"/>
    </location>
</feature>
<sequence>MGFPTNHSTFEAKGPAVRPAAGAPPAAGRGTDAAHAFDLDAVLAQFPLLVAGRRGEKPLVYLDNAATTHKPECVLSALEYYYRCANANAGRGVYPLATASTKLYEEARRTAALFVGAADDEIVFTSGATAALNLVAYSWGMEHLQPGDEVVLTMAEHHSNLLPWQQVARLKGAKLVYLLPDAQGRIPDEEIDAKIGPRTKIAAVAHVSNVLGSVFPVRRVADAVHAYGGVLVADCAQSVAHLPVDVRALDADFLAFSGHKMYGPMGVGVLYGRRELLAGMEPLLRGGGMIESVFEQHAAFADAPARFEAGTPNVAGAVGLAEAMRFLLEVGYDAVRARERRLVERLLAGLAALPDVRVHGAPHGEVGVADGGAPEPSRCGAVSFNVRGVDANDVAAALARDNVAVRAGAHCAEPLVRYLGERATCRASLALYNTEEDVDRFLSSVENAKRNVSRMIMASMH</sequence>
<dbReference type="InterPro" id="IPR010970">
    <property type="entry name" value="Cys_dSase_SufS"/>
</dbReference>
<dbReference type="AlphaFoldDB" id="A0A842JFK6"/>
<dbReference type="InterPro" id="IPR015422">
    <property type="entry name" value="PyrdxlP-dep_Trfase_small"/>
</dbReference>
<organism evidence="9 10">
    <name type="scientific">Gordonibacter massiliensis</name>
    <name type="common">ex Traore et al. 2017</name>
    <dbReference type="NCBI Taxonomy" id="1841863"/>
    <lineage>
        <taxon>Bacteria</taxon>
        <taxon>Bacillati</taxon>
        <taxon>Actinomycetota</taxon>
        <taxon>Coriobacteriia</taxon>
        <taxon>Eggerthellales</taxon>
        <taxon>Eggerthellaceae</taxon>
        <taxon>Gordonibacter</taxon>
    </lineage>
</organism>
<comment type="caution">
    <text evidence="9">The sequence shown here is derived from an EMBL/GenBank/DDBJ whole genome shotgun (WGS) entry which is preliminary data.</text>
</comment>
<keyword evidence="10" id="KW-1185">Reference proteome</keyword>
<comment type="cofactor">
    <cofactor evidence="1">
        <name>pyridoxal 5'-phosphate</name>
        <dbReference type="ChEBI" id="CHEBI:597326"/>
    </cofactor>
</comment>
<protein>
    <recommendedName>
        <fullName evidence="3">cysteine desulfurase</fullName>
        <ecNumber evidence="3">2.8.1.7</ecNumber>
    </recommendedName>
</protein>
<gene>
    <name evidence="9" type="ORF">H7313_12870</name>
</gene>
<comment type="similarity">
    <text evidence="2">Belongs to the class-V pyridoxal-phosphate-dependent aminotransferase family. Csd subfamily.</text>
</comment>
<dbReference type="Gene3D" id="3.40.640.10">
    <property type="entry name" value="Type I PLP-dependent aspartate aminotransferase-like (Major domain)"/>
    <property type="match status" value="1"/>
</dbReference>
<comment type="catalytic activity">
    <reaction evidence="6">
        <text>(sulfur carrier)-H + L-cysteine = (sulfur carrier)-SH + L-alanine</text>
        <dbReference type="Rhea" id="RHEA:43892"/>
        <dbReference type="Rhea" id="RHEA-COMP:14737"/>
        <dbReference type="Rhea" id="RHEA-COMP:14739"/>
        <dbReference type="ChEBI" id="CHEBI:29917"/>
        <dbReference type="ChEBI" id="CHEBI:35235"/>
        <dbReference type="ChEBI" id="CHEBI:57972"/>
        <dbReference type="ChEBI" id="CHEBI:64428"/>
        <dbReference type="EC" id="2.8.1.7"/>
    </reaction>
</comment>
<reference evidence="9 10" key="1">
    <citation type="submission" date="2020-08" db="EMBL/GenBank/DDBJ databases">
        <authorList>
            <person name="Liu C."/>
            <person name="Sun Q."/>
        </authorList>
    </citation>
    <scope>NUCLEOTIDE SEQUENCE [LARGE SCALE GENOMIC DNA]</scope>
    <source>
        <strain evidence="9 10">N22</strain>
    </source>
</reference>
<dbReference type="GO" id="GO:0031071">
    <property type="term" value="F:cysteine desulfurase activity"/>
    <property type="evidence" value="ECO:0007669"/>
    <property type="project" value="UniProtKB-EC"/>
</dbReference>
<dbReference type="NCBIfam" id="TIGR01979">
    <property type="entry name" value="sufS"/>
    <property type="match status" value="1"/>
</dbReference>
<evidence type="ECO:0000256" key="7">
    <source>
        <dbReference type="SAM" id="MobiDB-lite"/>
    </source>
</evidence>
<dbReference type="InterPro" id="IPR015421">
    <property type="entry name" value="PyrdxlP-dep_Trfase_major"/>
</dbReference>
<dbReference type="EC" id="2.8.1.7" evidence="3"/>
<evidence type="ECO:0000256" key="3">
    <source>
        <dbReference type="ARBA" id="ARBA00012239"/>
    </source>
</evidence>
<keyword evidence="4" id="KW-0808">Transferase</keyword>
<dbReference type="PANTHER" id="PTHR43586">
    <property type="entry name" value="CYSTEINE DESULFURASE"/>
    <property type="match status" value="1"/>
</dbReference>
<dbReference type="InterPro" id="IPR015424">
    <property type="entry name" value="PyrdxlP-dep_Trfase"/>
</dbReference>
<dbReference type="InterPro" id="IPR016454">
    <property type="entry name" value="Cysteine_dSase"/>
</dbReference>
<dbReference type="GO" id="GO:0006534">
    <property type="term" value="P:cysteine metabolic process"/>
    <property type="evidence" value="ECO:0007669"/>
    <property type="project" value="InterPro"/>
</dbReference>
<dbReference type="CDD" id="cd06453">
    <property type="entry name" value="SufS_like"/>
    <property type="match status" value="1"/>
</dbReference>
<feature type="domain" description="Aminotransferase class V" evidence="8">
    <location>
        <begin position="60"/>
        <end position="441"/>
    </location>
</feature>
<evidence type="ECO:0000256" key="4">
    <source>
        <dbReference type="ARBA" id="ARBA00022679"/>
    </source>
</evidence>
<evidence type="ECO:0000256" key="5">
    <source>
        <dbReference type="ARBA" id="ARBA00022898"/>
    </source>
</evidence>
<evidence type="ECO:0000259" key="8">
    <source>
        <dbReference type="Pfam" id="PF00266"/>
    </source>
</evidence>
<dbReference type="PANTHER" id="PTHR43586:SF8">
    <property type="entry name" value="CYSTEINE DESULFURASE 1, CHLOROPLASTIC"/>
    <property type="match status" value="1"/>
</dbReference>
<evidence type="ECO:0000256" key="6">
    <source>
        <dbReference type="ARBA" id="ARBA00050776"/>
    </source>
</evidence>
<dbReference type="RefSeq" id="WP_185905964.1">
    <property type="nucleotide sequence ID" value="NZ_JACMSE010000011.1"/>
</dbReference>
<accession>A0A842JFK6</accession>
<dbReference type="PIRSF" id="PIRSF005572">
    <property type="entry name" value="NifS"/>
    <property type="match status" value="1"/>
</dbReference>